<keyword evidence="4" id="KW-1185">Reference proteome</keyword>
<evidence type="ECO:0000256" key="2">
    <source>
        <dbReference type="SAM" id="SignalP"/>
    </source>
</evidence>
<organism evidence="3 4">
    <name type="scientific">Vitrella brassicaformis (strain CCMP3155)</name>
    <dbReference type="NCBI Taxonomy" id="1169540"/>
    <lineage>
        <taxon>Eukaryota</taxon>
        <taxon>Sar</taxon>
        <taxon>Alveolata</taxon>
        <taxon>Colpodellida</taxon>
        <taxon>Vitrellaceae</taxon>
        <taxon>Vitrella</taxon>
    </lineage>
</organism>
<evidence type="ECO:0000256" key="1">
    <source>
        <dbReference type="SAM" id="MobiDB-lite"/>
    </source>
</evidence>
<protein>
    <recommendedName>
        <fullName evidence="5">ISP1 C-terminal domain-containing protein</fullName>
    </recommendedName>
</protein>
<accession>A0A0G4GJG9</accession>
<dbReference type="InParanoid" id="A0A0G4GJG9"/>
<dbReference type="PhylomeDB" id="A0A0G4GJG9"/>
<dbReference type="Proteomes" id="UP000041254">
    <property type="component" value="Unassembled WGS sequence"/>
</dbReference>
<dbReference type="AlphaFoldDB" id="A0A0G4GJG9"/>
<feature type="chain" id="PRO_5005190757" description="ISP1 C-terminal domain-containing protein" evidence="2">
    <location>
        <begin position="20"/>
        <end position="244"/>
    </location>
</feature>
<evidence type="ECO:0000313" key="3">
    <source>
        <dbReference type="EMBL" id="CEM30069.1"/>
    </source>
</evidence>
<evidence type="ECO:0000313" key="4">
    <source>
        <dbReference type="Proteomes" id="UP000041254"/>
    </source>
</evidence>
<proteinExistence type="predicted"/>
<dbReference type="OrthoDB" id="434720at2759"/>
<reference evidence="3 4" key="1">
    <citation type="submission" date="2014-11" db="EMBL/GenBank/DDBJ databases">
        <authorList>
            <person name="Zhu J."/>
            <person name="Qi W."/>
            <person name="Song R."/>
        </authorList>
    </citation>
    <scope>NUCLEOTIDE SEQUENCE [LARGE SCALE GENOMIC DNA]</scope>
</reference>
<dbReference type="VEuPathDB" id="CryptoDB:Vbra_17975"/>
<keyword evidence="2" id="KW-0732">Signal</keyword>
<dbReference type="EMBL" id="CDMY01000688">
    <property type="protein sequence ID" value="CEM30069.1"/>
    <property type="molecule type" value="Genomic_DNA"/>
</dbReference>
<gene>
    <name evidence="3" type="ORF">Vbra_17975</name>
</gene>
<feature type="signal peptide" evidence="2">
    <location>
        <begin position="1"/>
        <end position="19"/>
    </location>
</feature>
<feature type="region of interest" description="Disordered" evidence="1">
    <location>
        <begin position="46"/>
        <end position="89"/>
    </location>
</feature>
<evidence type="ECO:0008006" key="5">
    <source>
        <dbReference type="Google" id="ProtNLM"/>
    </source>
</evidence>
<name>A0A0G4GJG9_VITBC</name>
<sequence>MSGPSALSTLFCGCCATGATDTAGQVNVGPHTSNQVLGLQDIPELKPTTDAQQGPESAVPKSDSPPPWESHKVAEGEAAGGVSPAPGRAESRVAKMTAEEKEKEKARLQKLVKEFAKDAVKGIDLQCVNYETGEMIKVKFSMDGYLTSFTVTPVDKTDPIALPPSLAKVDMKFISAVFKGGEILRKCPDFYARDDVNDIVGMEVDPEKKQLFFHFEESYLRDKFYTCLKILRLSVEVSKTKGGE</sequence>